<dbReference type="InterPro" id="IPR042070">
    <property type="entry name" value="PucR_C-HTH_sf"/>
</dbReference>
<dbReference type="AlphaFoldDB" id="A0A2I2KPV2"/>
<evidence type="ECO:0000313" key="4">
    <source>
        <dbReference type="EMBL" id="SNQ47698.1"/>
    </source>
</evidence>
<dbReference type="InterPro" id="IPR041522">
    <property type="entry name" value="CdaR_GGDEF"/>
</dbReference>
<keyword evidence="5" id="KW-1185">Reference proteome</keyword>
<proteinExistence type="inferred from homology"/>
<dbReference type="PANTHER" id="PTHR33744">
    <property type="entry name" value="CARBOHYDRATE DIACID REGULATOR"/>
    <property type="match status" value="1"/>
</dbReference>
<dbReference type="PANTHER" id="PTHR33744:SF1">
    <property type="entry name" value="DNA-BINDING TRANSCRIPTIONAL ACTIVATOR ADER"/>
    <property type="match status" value="1"/>
</dbReference>
<dbReference type="EMBL" id="FZMO01000112">
    <property type="protein sequence ID" value="SNQ47698.1"/>
    <property type="molecule type" value="Genomic_DNA"/>
</dbReference>
<dbReference type="InterPro" id="IPR025736">
    <property type="entry name" value="PucR_C-HTH_dom"/>
</dbReference>
<dbReference type="Proteomes" id="UP000234331">
    <property type="component" value="Unassembled WGS sequence"/>
</dbReference>
<protein>
    <submittedName>
        <fullName evidence="4">PucR C-terminal helix-turn-helix domain-containing protein</fullName>
    </submittedName>
</protein>
<dbReference type="Pfam" id="PF17853">
    <property type="entry name" value="GGDEF_2"/>
    <property type="match status" value="1"/>
</dbReference>
<dbReference type="InterPro" id="IPR051448">
    <property type="entry name" value="CdaR-like_regulators"/>
</dbReference>
<accession>A0A2I2KPV2</accession>
<evidence type="ECO:0000256" key="1">
    <source>
        <dbReference type="ARBA" id="ARBA00006754"/>
    </source>
</evidence>
<sequence>MSALDGTSAPVPADELRRRYEELARRHSVELRLSAVVARGGGISGLIGSAAELTANPLWLIDPRRRLVSRSVVARGSDLRPPDLDLLLGPCGPVDVASAKPVLIPAQPARGLARRHLLVPVARDRRLFAWLVMAEVAARLGADEANLTQRTAFHLATEYAVQRRVARASWNARAAFARQLVRGSQTDADLLASADYLGVRADAGRVLVYIGDHPSDELRDDEVLSDLVARELGVEILAARGREGTILLVEVPEGAASVAFVHQVKRVMWHAMARLGEPEAIVGVSAVSRPDGLQRAYRETREVVLCIDRFGRPPNTVIAVDDLGPARLFVANSDIGSVRRYVHDVLGALLGDAPGLADLLRTLQCFFATGRSVRESAARLGIHENTVRLRMAKVHDLTGLDVAANANDQLSAQTALLVLRLEGCPALPPFVECQADADPEQPVRVKKDTA</sequence>
<evidence type="ECO:0000259" key="2">
    <source>
        <dbReference type="Pfam" id="PF13556"/>
    </source>
</evidence>
<organism evidence="4 5">
    <name type="scientific">Frankia canadensis</name>
    <dbReference type="NCBI Taxonomy" id="1836972"/>
    <lineage>
        <taxon>Bacteria</taxon>
        <taxon>Bacillati</taxon>
        <taxon>Actinomycetota</taxon>
        <taxon>Actinomycetes</taxon>
        <taxon>Frankiales</taxon>
        <taxon>Frankiaceae</taxon>
        <taxon>Frankia</taxon>
    </lineage>
</organism>
<dbReference type="OrthoDB" id="3190266at2"/>
<reference evidence="4 5" key="1">
    <citation type="submission" date="2017-06" db="EMBL/GenBank/DDBJ databases">
        <authorList>
            <person name="Kim H.J."/>
            <person name="Triplett B.A."/>
        </authorList>
    </citation>
    <scope>NUCLEOTIDE SEQUENCE [LARGE SCALE GENOMIC DNA]</scope>
    <source>
        <strain evidence="4">FRACA_ARgP5</strain>
    </source>
</reference>
<feature type="domain" description="CdaR GGDEF-like" evidence="3">
    <location>
        <begin position="183"/>
        <end position="303"/>
    </location>
</feature>
<evidence type="ECO:0000313" key="5">
    <source>
        <dbReference type="Proteomes" id="UP000234331"/>
    </source>
</evidence>
<evidence type="ECO:0000259" key="3">
    <source>
        <dbReference type="Pfam" id="PF17853"/>
    </source>
</evidence>
<dbReference type="Pfam" id="PF13556">
    <property type="entry name" value="HTH_30"/>
    <property type="match status" value="1"/>
</dbReference>
<dbReference type="Gene3D" id="1.10.10.2840">
    <property type="entry name" value="PucR C-terminal helix-turn-helix domain"/>
    <property type="match status" value="1"/>
</dbReference>
<feature type="domain" description="PucR C-terminal helix-turn-helix" evidence="2">
    <location>
        <begin position="359"/>
        <end position="417"/>
    </location>
</feature>
<comment type="similarity">
    <text evidence="1">Belongs to the CdaR family.</text>
</comment>
<dbReference type="RefSeq" id="WP_133150643.1">
    <property type="nucleotide sequence ID" value="NZ_FZMO01000112.1"/>
</dbReference>
<name>A0A2I2KPV2_9ACTN</name>
<gene>
    <name evidence="4" type="ORF">FRACA_20094</name>
</gene>